<dbReference type="SUPFAM" id="SSF51261">
    <property type="entry name" value="Duplicated hybrid motif"/>
    <property type="match status" value="1"/>
</dbReference>
<dbReference type="OrthoDB" id="9801106at2"/>
<dbReference type="RefSeq" id="WP_073197547.1">
    <property type="nucleotide sequence ID" value="NZ_FQXO01000074.1"/>
</dbReference>
<evidence type="ECO:0000313" key="4">
    <source>
        <dbReference type="Proteomes" id="UP000183967"/>
    </source>
</evidence>
<protein>
    <submittedName>
        <fullName evidence="3">Murein DD-endopeptidase MepM and murein hydrolase activator NlpD, contain LysM domain</fullName>
    </submittedName>
</protein>
<keyword evidence="3" id="KW-0378">Hydrolase</keyword>
<dbReference type="Proteomes" id="UP000183967">
    <property type="component" value="Unassembled WGS sequence"/>
</dbReference>
<accession>A0A1M5VUG0</accession>
<dbReference type="PANTHER" id="PTHR21666:SF270">
    <property type="entry name" value="MUREIN HYDROLASE ACTIVATOR ENVC"/>
    <property type="match status" value="1"/>
</dbReference>
<keyword evidence="4" id="KW-1185">Reference proteome</keyword>
<evidence type="ECO:0000256" key="1">
    <source>
        <dbReference type="SAM" id="Phobius"/>
    </source>
</evidence>
<dbReference type="InterPro" id="IPR016047">
    <property type="entry name" value="M23ase_b-sheet_dom"/>
</dbReference>
<dbReference type="InterPro" id="IPR050570">
    <property type="entry name" value="Cell_wall_metabolism_enzyme"/>
</dbReference>
<feature type="transmembrane region" description="Helical" evidence="1">
    <location>
        <begin position="27"/>
        <end position="46"/>
    </location>
</feature>
<proteinExistence type="predicted"/>
<sequence length="271" mass="30191">MEDKNDYQKNKWLNFRNNISKLLDKDGFYLILFLCICIVATTAVWVSNNNFNKYKAIENNDDLLLAGESNSDTEFSLDEEENINIPDIEVVEVANDKESKKTKDKETKSTEKQKIKAVSSSKAVVKKAAKSKVKSMIMPVIGTISMDYAEDKLVYSKTLEQWTTHNGIDIKAREGSVVRAVLDGTITQIKKDYALGIVITIDHGNGLVTKYGNLSTDEMVTVGQKVKQGDPISGVGKGAGFEIAQGPHLHFEVIKDGKHIDPKLYLPKFTK</sequence>
<name>A0A1M5VUG0_9FIRM</name>
<keyword evidence="1" id="KW-1133">Transmembrane helix</keyword>
<dbReference type="InterPro" id="IPR011055">
    <property type="entry name" value="Dup_hybrid_motif"/>
</dbReference>
<evidence type="ECO:0000259" key="2">
    <source>
        <dbReference type="Pfam" id="PF01551"/>
    </source>
</evidence>
<dbReference type="Gene3D" id="2.70.70.10">
    <property type="entry name" value="Glucose Permease (Domain IIA)"/>
    <property type="match status" value="1"/>
</dbReference>
<feature type="domain" description="M23ase beta-sheet core" evidence="2">
    <location>
        <begin position="164"/>
        <end position="262"/>
    </location>
</feature>
<evidence type="ECO:0000313" key="3">
    <source>
        <dbReference type="EMBL" id="SHH78614.1"/>
    </source>
</evidence>
<organism evidence="3 4">
    <name type="scientific">Caloranaerobacter azorensis DSM 13643</name>
    <dbReference type="NCBI Taxonomy" id="1121264"/>
    <lineage>
        <taxon>Bacteria</taxon>
        <taxon>Bacillati</taxon>
        <taxon>Bacillota</taxon>
        <taxon>Tissierellia</taxon>
        <taxon>Tissierellales</taxon>
        <taxon>Thermohalobacteraceae</taxon>
        <taxon>Caloranaerobacter</taxon>
    </lineage>
</organism>
<dbReference type="AlphaFoldDB" id="A0A1M5VUG0"/>
<dbReference type="PANTHER" id="PTHR21666">
    <property type="entry name" value="PEPTIDASE-RELATED"/>
    <property type="match status" value="1"/>
</dbReference>
<dbReference type="EMBL" id="FQXO01000074">
    <property type="protein sequence ID" value="SHH78614.1"/>
    <property type="molecule type" value="Genomic_DNA"/>
</dbReference>
<keyword evidence="1" id="KW-0812">Transmembrane</keyword>
<dbReference type="CDD" id="cd12797">
    <property type="entry name" value="M23_peptidase"/>
    <property type="match status" value="1"/>
</dbReference>
<gene>
    <name evidence="3" type="ORF">SAMN02745135_02124</name>
</gene>
<reference evidence="4" key="1">
    <citation type="submission" date="2016-11" db="EMBL/GenBank/DDBJ databases">
        <authorList>
            <person name="Varghese N."/>
            <person name="Submissions S."/>
        </authorList>
    </citation>
    <scope>NUCLEOTIDE SEQUENCE [LARGE SCALE GENOMIC DNA]</scope>
    <source>
        <strain evidence="4">DSM 13643</strain>
    </source>
</reference>
<keyword evidence="1" id="KW-0472">Membrane</keyword>
<dbReference type="Pfam" id="PF01551">
    <property type="entry name" value="Peptidase_M23"/>
    <property type="match status" value="1"/>
</dbReference>
<dbReference type="GO" id="GO:0004222">
    <property type="term" value="F:metalloendopeptidase activity"/>
    <property type="evidence" value="ECO:0007669"/>
    <property type="project" value="TreeGrafter"/>
</dbReference>